<reference evidence="6" key="2">
    <citation type="journal article" date="2022" name="Microbiol. Resour. Announc.">
        <title>Whole-Genome Sequence of Entomortierella parvispora E1425, a Mucoromycotan Fungus Associated with Burkholderiaceae-Related Endosymbiotic Bacteria.</title>
        <authorList>
            <person name="Herlambang A."/>
            <person name="Guo Y."/>
            <person name="Takashima Y."/>
            <person name="Narisawa K."/>
            <person name="Ohta H."/>
            <person name="Nishizawa T."/>
        </authorList>
    </citation>
    <scope>NUCLEOTIDE SEQUENCE</scope>
    <source>
        <strain evidence="6">E1425</strain>
    </source>
</reference>
<dbReference type="GO" id="GO:0005524">
    <property type="term" value="F:ATP binding"/>
    <property type="evidence" value="ECO:0007669"/>
    <property type="project" value="UniProtKB-UniRule"/>
</dbReference>
<dbReference type="AlphaFoldDB" id="A0A9P3HA87"/>
<feature type="binding site" evidence="3">
    <location>
        <begin position="85"/>
        <end position="90"/>
    </location>
    <ligand>
        <name>ATP</name>
        <dbReference type="ChEBI" id="CHEBI:30616"/>
    </ligand>
</feature>
<reference evidence="6" key="1">
    <citation type="submission" date="2021-11" db="EMBL/GenBank/DDBJ databases">
        <authorList>
            <person name="Herlambang A."/>
            <person name="Guo Y."/>
            <person name="Takashima Y."/>
            <person name="Nishizawa T."/>
        </authorList>
    </citation>
    <scope>NUCLEOTIDE SEQUENCE</scope>
    <source>
        <strain evidence="6">E1425</strain>
    </source>
</reference>
<dbReference type="PANTHER" id="PTHR23305:SF11">
    <property type="entry name" value="OBG-LIKE ATPASE 1"/>
    <property type="match status" value="1"/>
</dbReference>
<comment type="caution">
    <text evidence="3">Lacks conserved residue(s) required for the propagation of feature annotation.</text>
</comment>
<dbReference type="InterPro" id="IPR006073">
    <property type="entry name" value="GTP-bd"/>
</dbReference>
<dbReference type="CDD" id="cd01900">
    <property type="entry name" value="YchF"/>
    <property type="match status" value="1"/>
</dbReference>
<dbReference type="InterPro" id="IPR013029">
    <property type="entry name" value="YchF_C"/>
</dbReference>
<organism evidence="6 7">
    <name type="scientific">Entomortierella parvispora</name>
    <dbReference type="NCBI Taxonomy" id="205924"/>
    <lineage>
        <taxon>Eukaryota</taxon>
        <taxon>Fungi</taxon>
        <taxon>Fungi incertae sedis</taxon>
        <taxon>Mucoromycota</taxon>
        <taxon>Mortierellomycotina</taxon>
        <taxon>Mortierellomycetes</taxon>
        <taxon>Mortierellales</taxon>
        <taxon>Mortierellaceae</taxon>
        <taxon>Entomortierella</taxon>
    </lineage>
</organism>
<keyword evidence="2 3" id="KW-0067">ATP-binding</keyword>
<dbReference type="PANTHER" id="PTHR23305">
    <property type="entry name" value="OBG GTPASE FAMILY"/>
    <property type="match status" value="1"/>
</dbReference>
<comment type="subunit">
    <text evidence="3">Monomer.</text>
</comment>
<comment type="similarity">
    <text evidence="3">Belongs to the TRAFAC class OBG-HflX-like GTPase superfamily. OBG GTPase family. YchF/OLA1 subfamily.</text>
</comment>
<keyword evidence="3" id="KW-0378">Hydrolase</keyword>
<dbReference type="Pfam" id="PF06071">
    <property type="entry name" value="YchF-GTPase_C"/>
    <property type="match status" value="1"/>
</dbReference>
<dbReference type="FunFam" id="3.10.20.30:FF:000001">
    <property type="entry name" value="Ribosome-binding ATPase YchF"/>
    <property type="match status" value="1"/>
</dbReference>
<comment type="caution">
    <text evidence="6">The sequence shown here is derived from an EMBL/GenBank/DDBJ whole genome shotgun (WGS) entry which is preliminary data.</text>
</comment>
<dbReference type="InterPro" id="IPR012676">
    <property type="entry name" value="TGS-like"/>
</dbReference>
<dbReference type="GO" id="GO:0005525">
    <property type="term" value="F:GTP binding"/>
    <property type="evidence" value="ECO:0007669"/>
    <property type="project" value="InterPro"/>
</dbReference>
<evidence type="ECO:0000313" key="7">
    <source>
        <dbReference type="Proteomes" id="UP000827284"/>
    </source>
</evidence>
<evidence type="ECO:0000313" key="6">
    <source>
        <dbReference type="EMBL" id="GJJ72901.1"/>
    </source>
</evidence>
<dbReference type="InterPro" id="IPR031167">
    <property type="entry name" value="G_OBG"/>
</dbReference>
<protein>
    <recommendedName>
        <fullName evidence="3">Obg-like ATPase 1</fullName>
    </recommendedName>
</protein>
<name>A0A9P3HA87_9FUNG</name>
<dbReference type="EMBL" id="BQFW01000007">
    <property type="protein sequence ID" value="GJJ72901.1"/>
    <property type="molecule type" value="Genomic_DNA"/>
</dbReference>
<dbReference type="PRINTS" id="PR00326">
    <property type="entry name" value="GTP1OBG"/>
</dbReference>
<dbReference type="InterPro" id="IPR041706">
    <property type="entry name" value="YchF_N"/>
</dbReference>
<evidence type="ECO:0000256" key="1">
    <source>
        <dbReference type="ARBA" id="ARBA00022741"/>
    </source>
</evidence>
<comment type="function">
    <text evidence="3">Hydrolyzes ATP, and can also hydrolyze GTP with lower efficiency. Has lower affinity for GTP.</text>
</comment>
<dbReference type="Gene3D" id="3.40.50.300">
    <property type="entry name" value="P-loop containing nucleotide triphosphate hydrolases"/>
    <property type="match status" value="1"/>
</dbReference>
<dbReference type="HAMAP" id="MF_00944">
    <property type="entry name" value="YchF_OLA1_ATPase"/>
    <property type="match status" value="1"/>
</dbReference>
<sequence length="465" mass="51411">MASSITFRALLRTRTWTPCSARNAGSPQYSHTLFVAGPQRHALFSTSSHSYYAKPASKKGAPVEEKAILGRPSNNLKIGILGVPNIGKSTFFNALTNSSVPAENFPFCTIDPSEARVVVPDERFDWLAEHYKPEKETPAYLTVIDIAGLVRGAAQGEGLGNAFLSHVRSVDALFHLCRGFEDPGVMHVDGSVDAVRDLETIHYELLLRDIDWLQKIHQEYKVVAGRLGTGSSGSPVEKKKRDDFPAIEKALAWVEQGNDIRTGDWTNKEIEVINSQYLLTAKPMIYLVNISEQDYLNLAKTPNAVIQKIQDWIDQHHPGDLLIPFSGSFENQLSLFNDSPEDKQTVLEDASQQVGSPIVSALPEIIIKGREALSLQQFFTAGPGEVRAWTTRKNTLAPQAAGVIHTDFERGFIMAEVMKMNDLKGLGSEAAVKAAGRYYSKGKDYPVEDGDVVYFKFNVTNTKKK</sequence>
<dbReference type="GO" id="GO:0043023">
    <property type="term" value="F:ribosomal large subunit binding"/>
    <property type="evidence" value="ECO:0007669"/>
    <property type="project" value="UniProtKB-UniRule"/>
</dbReference>
<dbReference type="SUPFAM" id="SSF81271">
    <property type="entry name" value="TGS-like"/>
    <property type="match status" value="1"/>
</dbReference>
<gene>
    <name evidence="6" type="ORF">EMPS_05259</name>
</gene>
<keyword evidence="1 3" id="KW-0547">Nucleotide-binding</keyword>
<accession>A0A9P3HA87</accession>
<dbReference type="SUPFAM" id="SSF52540">
    <property type="entry name" value="P-loop containing nucleoside triphosphate hydrolases"/>
    <property type="match status" value="1"/>
</dbReference>
<feature type="domain" description="TGS" evidence="5">
    <location>
        <begin position="374"/>
        <end position="457"/>
    </location>
</feature>
<dbReference type="InterPro" id="IPR023192">
    <property type="entry name" value="TGS-like_dom_sf"/>
</dbReference>
<dbReference type="GO" id="GO:0016887">
    <property type="term" value="F:ATP hydrolysis activity"/>
    <property type="evidence" value="ECO:0007669"/>
    <property type="project" value="UniProtKB-UniRule"/>
</dbReference>
<dbReference type="GO" id="GO:0005737">
    <property type="term" value="C:cytoplasm"/>
    <property type="evidence" value="ECO:0007669"/>
    <property type="project" value="UniProtKB-SubCell"/>
</dbReference>
<keyword evidence="7" id="KW-1185">Reference proteome</keyword>
<dbReference type="PROSITE" id="PS51880">
    <property type="entry name" value="TGS"/>
    <property type="match status" value="1"/>
</dbReference>
<dbReference type="OrthoDB" id="424823at2759"/>
<dbReference type="InterPro" id="IPR012675">
    <property type="entry name" value="Beta-grasp_dom_sf"/>
</dbReference>
<dbReference type="PROSITE" id="PS51710">
    <property type="entry name" value="G_OBG"/>
    <property type="match status" value="1"/>
</dbReference>
<dbReference type="CDD" id="cd04867">
    <property type="entry name" value="TGS_YchF_OLA1"/>
    <property type="match status" value="1"/>
</dbReference>
<dbReference type="NCBIfam" id="TIGR00092">
    <property type="entry name" value="redox-regulated ATPase YchF"/>
    <property type="match status" value="1"/>
</dbReference>
<dbReference type="Gene3D" id="1.10.150.300">
    <property type="entry name" value="TGS-like domain"/>
    <property type="match status" value="1"/>
</dbReference>
<keyword evidence="3" id="KW-0963">Cytoplasm</keyword>
<dbReference type="InterPro" id="IPR027417">
    <property type="entry name" value="P-loop_NTPase"/>
</dbReference>
<evidence type="ECO:0000259" key="4">
    <source>
        <dbReference type="PROSITE" id="PS51710"/>
    </source>
</evidence>
<evidence type="ECO:0000256" key="2">
    <source>
        <dbReference type="ARBA" id="ARBA00022840"/>
    </source>
</evidence>
<comment type="subcellular location">
    <subcellularLocation>
        <location evidence="3">Cytoplasm</location>
    </subcellularLocation>
</comment>
<dbReference type="FunFam" id="1.10.150.300:FF:000001">
    <property type="entry name" value="Ribosome-binding ATPase YchF"/>
    <property type="match status" value="1"/>
</dbReference>
<dbReference type="Gene3D" id="3.10.20.30">
    <property type="match status" value="1"/>
</dbReference>
<dbReference type="Proteomes" id="UP000827284">
    <property type="component" value="Unassembled WGS sequence"/>
</dbReference>
<feature type="domain" description="OBG-type G" evidence="4">
    <location>
        <begin position="76"/>
        <end position="345"/>
    </location>
</feature>
<dbReference type="InterPro" id="IPR004396">
    <property type="entry name" value="ATPase_YchF/OLA1"/>
</dbReference>
<proteinExistence type="inferred from homology"/>
<dbReference type="InterPro" id="IPR004095">
    <property type="entry name" value="TGS"/>
</dbReference>
<evidence type="ECO:0000256" key="3">
    <source>
        <dbReference type="HAMAP-Rule" id="MF_03167"/>
    </source>
</evidence>
<dbReference type="Pfam" id="PF01926">
    <property type="entry name" value="MMR_HSR1"/>
    <property type="match status" value="1"/>
</dbReference>
<evidence type="ECO:0000259" key="5">
    <source>
        <dbReference type="PROSITE" id="PS51880"/>
    </source>
</evidence>